<protein>
    <submittedName>
        <fullName evidence="2">Uncharacterized protein</fullName>
    </submittedName>
</protein>
<dbReference type="HOGENOM" id="CLU_2077715_0_0_1"/>
<reference evidence="2 3" key="1">
    <citation type="submission" date="2013-11" db="EMBL/GenBank/DDBJ databases">
        <title>The Genome Sequence of Phytophthora parasitica P1569.</title>
        <authorList>
            <consortium name="The Broad Institute Genomics Platform"/>
            <person name="Russ C."/>
            <person name="Tyler B."/>
            <person name="Panabieres F."/>
            <person name="Shan W."/>
            <person name="Tripathy S."/>
            <person name="Grunwald N."/>
            <person name="Machado M."/>
            <person name="Johnson C.S."/>
            <person name="Arredondo F."/>
            <person name="Hong C."/>
            <person name="Coffey M."/>
            <person name="Young S.K."/>
            <person name="Zeng Q."/>
            <person name="Gargeya S."/>
            <person name="Fitzgerald M."/>
            <person name="Abouelleil A."/>
            <person name="Alvarado L."/>
            <person name="Chapman S.B."/>
            <person name="Gainer-Dewar J."/>
            <person name="Goldberg J."/>
            <person name="Griggs A."/>
            <person name="Gujja S."/>
            <person name="Hansen M."/>
            <person name="Howarth C."/>
            <person name="Imamovic A."/>
            <person name="Ireland A."/>
            <person name="Larimer J."/>
            <person name="McCowan C."/>
            <person name="Murphy C."/>
            <person name="Pearson M."/>
            <person name="Poon T.W."/>
            <person name="Priest M."/>
            <person name="Roberts A."/>
            <person name="Saif S."/>
            <person name="Shea T."/>
            <person name="Sykes S."/>
            <person name="Wortman J."/>
            <person name="Nusbaum C."/>
            <person name="Birren B."/>
        </authorList>
    </citation>
    <scope>NUCLEOTIDE SEQUENCE [LARGE SCALE GENOMIC DNA]</scope>
    <source>
        <strain evidence="2 3">P1569</strain>
    </source>
</reference>
<accession>V9EJ47</accession>
<sequence length="118" mass="13236">MALPLASYRRMCFVHPLSSSLWRIIMRPAPSATIWKTYKPGAAYADVARERDLVAMVERRHVVGACPNAVRRDGLLRSSIALSQYRPPAQPVPQAQRSNHERELSASFPPTSDHTRVS</sequence>
<dbReference type="Proteomes" id="UP000018721">
    <property type="component" value="Unassembled WGS sequence"/>
</dbReference>
<proteinExistence type="predicted"/>
<keyword evidence="3" id="KW-1185">Reference proteome</keyword>
<gene>
    <name evidence="2" type="ORF">F443_15170</name>
</gene>
<evidence type="ECO:0000256" key="1">
    <source>
        <dbReference type="SAM" id="MobiDB-lite"/>
    </source>
</evidence>
<dbReference type="EMBL" id="ANIZ01002646">
    <property type="protein sequence ID" value="ETI39219.1"/>
    <property type="molecule type" value="Genomic_DNA"/>
</dbReference>
<feature type="compositionally biased region" description="Low complexity" evidence="1">
    <location>
        <begin position="85"/>
        <end position="97"/>
    </location>
</feature>
<comment type="caution">
    <text evidence="2">The sequence shown here is derived from an EMBL/GenBank/DDBJ whole genome shotgun (WGS) entry which is preliminary data.</text>
</comment>
<dbReference type="AlphaFoldDB" id="V9EJ47"/>
<organism evidence="2 3">
    <name type="scientific">Phytophthora nicotianae P1569</name>
    <dbReference type="NCBI Taxonomy" id="1317065"/>
    <lineage>
        <taxon>Eukaryota</taxon>
        <taxon>Sar</taxon>
        <taxon>Stramenopiles</taxon>
        <taxon>Oomycota</taxon>
        <taxon>Peronosporomycetes</taxon>
        <taxon>Peronosporales</taxon>
        <taxon>Peronosporaceae</taxon>
        <taxon>Phytophthora</taxon>
    </lineage>
</organism>
<evidence type="ECO:0000313" key="2">
    <source>
        <dbReference type="EMBL" id="ETI39219.1"/>
    </source>
</evidence>
<evidence type="ECO:0000313" key="3">
    <source>
        <dbReference type="Proteomes" id="UP000018721"/>
    </source>
</evidence>
<name>V9EJ47_PHYNI</name>
<feature type="region of interest" description="Disordered" evidence="1">
    <location>
        <begin position="85"/>
        <end position="118"/>
    </location>
</feature>